<dbReference type="SUPFAM" id="SSF56601">
    <property type="entry name" value="beta-lactamase/transpeptidase-like"/>
    <property type="match status" value="1"/>
</dbReference>
<dbReference type="EMBL" id="FNKO01000001">
    <property type="protein sequence ID" value="SDQ24222.1"/>
    <property type="molecule type" value="Genomic_DNA"/>
</dbReference>
<dbReference type="InterPro" id="IPR050789">
    <property type="entry name" value="Diverse_Enzym_Activities"/>
</dbReference>
<gene>
    <name evidence="3" type="ORF">SAMN04489718_0926</name>
</gene>
<accession>A0A1H0Z9U9</accession>
<feature type="domain" description="Beta-lactamase-related" evidence="2">
    <location>
        <begin position="38"/>
        <end position="318"/>
    </location>
</feature>
<sequence length="506" mass="54441">MMMSGGAAAAEPRRGSPDGLVRASPEELGVDPGGILDFAEGLEKAGFAGHGFVLLRHGRVAAEGWWEPYTSDAAQLTYSLTKSVLGTAVGFAVQEGRIRLEDRVVDVLPDLLPARVSANLAAMRLRHLLTMTAGHAADPMERTRLPRSAPSTEWVRALLSRPVEHPPGTRFTYSNGAAILATVMLHRVVGRSAREYLEPRLFAPLGIRVGRWEEFADGVSAGSSGLALRTGDIAKFAQTYLRRGVWNGEQVVPRFWAERATGKRVDTPGRGPEESAGYGYLFWRGRHNTFRGHGALDQCAVVMPDQDAVLATTAERHGTVLGLAWRTLLPAMGAAPSVPGRRLDGKLAALRLPVVRGQSSPSSAERYCGSYVFDANELGLERITLDFTGDRCSVELVDGRGSHSVVCGLRRWIESTSTLSASAVLLPGSAAAKLYQAPPRTRVAGCAAWPAADTLRMTWRFLGTPHADTVTLGFGHDSVEVEFASSVSRRGSGSDDRPVLVGSRQR</sequence>
<keyword evidence="4" id="KW-1185">Reference proteome</keyword>
<dbReference type="PANTHER" id="PTHR43283">
    <property type="entry name" value="BETA-LACTAMASE-RELATED"/>
    <property type="match status" value="1"/>
</dbReference>
<evidence type="ECO:0000256" key="1">
    <source>
        <dbReference type="SAM" id="MobiDB-lite"/>
    </source>
</evidence>
<evidence type="ECO:0000313" key="3">
    <source>
        <dbReference type="EMBL" id="SDQ24222.1"/>
    </source>
</evidence>
<dbReference type="STRING" id="995062.SAMN04489718_0926"/>
<dbReference type="InterPro" id="IPR001466">
    <property type="entry name" value="Beta-lactam-related"/>
</dbReference>
<evidence type="ECO:0000313" key="4">
    <source>
        <dbReference type="Proteomes" id="UP000199301"/>
    </source>
</evidence>
<dbReference type="Pfam" id="PF00144">
    <property type="entry name" value="Beta-lactamase"/>
    <property type="match status" value="1"/>
</dbReference>
<reference evidence="4" key="1">
    <citation type="submission" date="2016-10" db="EMBL/GenBank/DDBJ databases">
        <authorList>
            <person name="Varghese N."/>
            <person name="Submissions S."/>
        </authorList>
    </citation>
    <scope>NUCLEOTIDE SEQUENCE [LARGE SCALE GENOMIC DNA]</scope>
    <source>
        <strain evidence="4">DSM 45459</strain>
    </source>
</reference>
<evidence type="ECO:0000259" key="2">
    <source>
        <dbReference type="Pfam" id="PF00144"/>
    </source>
</evidence>
<dbReference type="Proteomes" id="UP000199301">
    <property type="component" value="Unassembled WGS sequence"/>
</dbReference>
<dbReference type="Gene3D" id="3.40.710.10">
    <property type="entry name" value="DD-peptidase/beta-lactamase superfamily"/>
    <property type="match status" value="1"/>
</dbReference>
<feature type="region of interest" description="Disordered" evidence="1">
    <location>
        <begin position="1"/>
        <end position="22"/>
    </location>
</feature>
<protein>
    <submittedName>
        <fullName evidence="3">CubicO group peptidase, beta-lactamase class C family</fullName>
    </submittedName>
</protein>
<dbReference type="InterPro" id="IPR012338">
    <property type="entry name" value="Beta-lactam/transpept-like"/>
</dbReference>
<dbReference type="PANTHER" id="PTHR43283:SF7">
    <property type="entry name" value="BETA-LACTAMASE-RELATED DOMAIN-CONTAINING PROTEIN"/>
    <property type="match status" value="1"/>
</dbReference>
<proteinExistence type="predicted"/>
<organism evidence="3 4">
    <name type="scientific">Actinopolyspora saharensis</name>
    <dbReference type="NCBI Taxonomy" id="995062"/>
    <lineage>
        <taxon>Bacteria</taxon>
        <taxon>Bacillati</taxon>
        <taxon>Actinomycetota</taxon>
        <taxon>Actinomycetes</taxon>
        <taxon>Actinopolysporales</taxon>
        <taxon>Actinopolysporaceae</taxon>
        <taxon>Actinopolyspora</taxon>
    </lineage>
</organism>
<dbReference type="AlphaFoldDB" id="A0A1H0Z9U9"/>
<name>A0A1H0Z9U9_9ACTN</name>
<feature type="region of interest" description="Disordered" evidence="1">
    <location>
        <begin position="487"/>
        <end position="506"/>
    </location>
</feature>